<dbReference type="GO" id="GO:0007187">
    <property type="term" value="P:G protein-coupled receptor signaling pathway, coupled to cyclic nucleotide second messenger"/>
    <property type="evidence" value="ECO:0007669"/>
    <property type="project" value="TreeGrafter"/>
</dbReference>
<accession>A0A1I8FTU1</accession>
<evidence type="ECO:0000256" key="4">
    <source>
        <dbReference type="ARBA" id="ARBA00022989"/>
    </source>
</evidence>
<feature type="region of interest" description="Disordered" evidence="9">
    <location>
        <begin position="133"/>
        <end position="166"/>
    </location>
</feature>
<dbReference type="GO" id="GO:0005886">
    <property type="term" value="C:plasma membrane"/>
    <property type="evidence" value="ECO:0007669"/>
    <property type="project" value="UniProtKB-SubCell"/>
</dbReference>
<dbReference type="SUPFAM" id="SSF81321">
    <property type="entry name" value="Family A G protein-coupled receptor-like"/>
    <property type="match status" value="1"/>
</dbReference>
<dbReference type="GO" id="GO:0030594">
    <property type="term" value="F:neurotransmitter receptor activity"/>
    <property type="evidence" value="ECO:0007669"/>
    <property type="project" value="TreeGrafter"/>
</dbReference>
<comment type="subcellular location">
    <subcellularLocation>
        <location evidence="1">Cell membrane</location>
        <topology evidence="1">Multi-pass membrane protein</topology>
    </subcellularLocation>
</comment>
<dbReference type="InterPro" id="IPR000276">
    <property type="entry name" value="GPCR_Rhodpsn"/>
</dbReference>
<dbReference type="PANTHER" id="PTHR24247:SF202">
    <property type="entry name" value="5-HYDROXYTRYPTAMINE RECEPTOR 1"/>
    <property type="match status" value="1"/>
</dbReference>
<dbReference type="GO" id="GO:0004993">
    <property type="term" value="F:G protein-coupled serotonin receptor activity"/>
    <property type="evidence" value="ECO:0007669"/>
    <property type="project" value="TreeGrafter"/>
</dbReference>
<dbReference type="GO" id="GO:0045202">
    <property type="term" value="C:synapse"/>
    <property type="evidence" value="ECO:0007669"/>
    <property type="project" value="GOC"/>
</dbReference>
<keyword evidence="8" id="KW-0807">Transducer</keyword>
<evidence type="ECO:0000313" key="12">
    <source>
        <dbReference type="WBParaSite" id="maker-unitig_746-snap-gene-0.1-mRNA-1"/>
    </source>
</evidence>
<dbReference type="GO" id="GO:0007268">
    <property type="term" value="P:chemical synaptic transmission"/>
    <property type="evidence" value="ECO:0007669"/>
    <property type="project" value="TreeGrafter"/>
</dbReference>
<dbReference type="WBParaSite" id="maker-unitig_746-snap-gene-0.1-mRNA-1">
    <property type="protein sequence ID" value="maker-unitig_746-snap-gene-0.1-mRNA-1"/>
    <property type="gene ID" value="maker-unitig_746-snap-gene-0.1"/>
</dbReference>
<keyword evidence="2" id="KW-1003">Cell membrane</keyword>
<name>A0A1I8FTU1_9PLAT</name>
<keyword evidence="11" id="KW-1185">Reference proteome</keyword>
<keyword evidence="6 10" id="KW-0472">Membrane</keyword>
<dbReference type="Proteomes" id="UP000095280">
    <property type="component" value="Unplaced"/>
</dbReference>
<keyword evidence="4 10" id="KW-1133">Transmembrane helix</keyword>
<evidence type="ECO:0000256" key="10">
    <source>
        <dbReference type="SAM" id="Phobius"/>
    </source>
</evidence>
<proteinExistence type="predicted"/>
<evidence type="ECO:0000256" key="6">
    <source>
        <dbReference type="ARBA" id="ARBA00023136"/>
    </source>
</evidence>
<keyword evidence="3 10" id="KW-0812">Transmembrane</keyword>
<feature type="compositionally biased region" description="Polar residues" evidence="9">
    <location>
        <begin position="133"/>
        <end position="144"/>
    </location>
</feature>
<evidence type="ECO:0000256" key="7">
    <source>
        <dbReference type="ARBA" id="ARBA00023170"/>
    </source>
</evidence>
<dbReference type="AlphaFoldDB" id="A0A1I8FTU1"/>
<evidence type="ECO:0000256" key="9">
    <source>
        <dbReference type="SAM" id="MobiDB-lite"/>
    </source>
</evidence>
<sequence length="177" mass="19647">MVGDLVMPISALNELSKAWCGSHSSLRFVDLFRHSVLYSLHPSSVGIAVDRYWAVTNVDYIRVRTGKRIGLMIVAVWVISLAISLPARFTLTDELRRTQIANGTCAINEDTTARKRIRKKAFKGQNKAIQLVQNQQRQESNLGTPQADDLPEAEQGPSSSSRPLLSLNLLAKQNCKS</sequence>
<evidence type="ECO:0000256" key="1">
    <source>
        <dbReference type="ARBA" id="ARBA00004651"/>
    </source>
</evidence>
<evidence type="ECO:0000256" key="5">
    <source>
        <dbReference type="ARBA" id="ARBA00023040"/>
    </source>
</evidence>
<keyword evidence="5" id="KW-0297">G-protein coupled receptor</keyword>
<feature type="transmembrane region" description="Helical" evidence="10">
    <location>
        <begin position="69"/>
        <end position="89"/>
    </location>
</feature>
<organism evidence="11 12">
    <name type="scientific">Macrostomum lignano</name>
    <dbReference type="NCBI Taxonomy" id="282301"/>
    <lineage>
        <taxon>Eukaryota</taxon>
        <taxon>Metazoa</taxon>
        <taxon>Spiralia</taxon>
        <taxon>Lophotrochozoa</taxon>
        <taxon>Platyhelminthes</taxon>
        <taxon>Rhabditophora</taxon>
        <taxon>Macrostomorpha</taxon>
        <taxon>Macrostomida</taxon>
        <taxon>Macrostomidae</taxon>
        <taxon>Macrostomum</taxon>
    </lineage>
</organism>
<dbReference type="Gene3D" id="1.20.1070.10">
    <property type="entry name" value="Rhodopsin 7-helix transmembrane proteins"/>
    <property type="match status" value="1"/>
</dbReference>
<keyword evidence="7" id="KW-0675">Receptor</keyword>
<evidence type="ECO:0000313" key="11">
    <source>
        <dbReference type="Proteomes" id="UP000095280"/>
    </source>
</evidence>
<evidence type="ECO:0000256" key="2">
    <source>
        <dbReference type="ARBA" id="ARBA00022475"/>
    </source>
</evidence>
<evidence type="ECO:0000256" key="8">
    <source>
        <dbReference type="ARBA" id="ARBA00023224"/>
    </source>
</evidence>
<reference evidence="12" key="1">
    <citation type="submission" date="2016-11" db="UniProtKB">
        <authorList>
            <consortium name="WormBaseParasite"/>
        </authorList>
    </citation>
    <scope>IDENTIFICATION</scope>
</reference>
<protein>
    <submittedName>
        <fullName evidence="12">G_PROTEIN_RECEP_F1_2 domain-containing protein</fullName>
    </submittedName>
</protein>
<dbReference type="PANTHER" id="PTHR24247">
    <property type="entry name" value="5-HYDROXYTRYPTAMINE RECEPTOR"/>
    <property type="match status" value="1"/>
</dbReference>
<dbReference type="GO" id="GO:0030425">
    <property type="term" value="C:dendrite"/>
    <property type="evidence" value="ECO:0007669"/>
    <property type="project" value="TreeGrafter"/>
</dbReference>
<dbReference type="Pfam" id="PF00001">
    <property type="entry name" value="7tm_1"/>
    <property type="match status" value="1"/>
</dbReference>
<evidence type="ECO:0000256" key="3">
    <source>
        <dbReference type="ARBA" id="ARBA00022692"/>
    </source>
</evidence>